<dbReference type="InterPro" id="IPR032450">
    <property type="entry name" value="SMARCC_N"/>
</dbReference>
<proteinExistence type="predicted"/>
<evidence type="ECO:0000313" key="4">
    <source>
        <dbReference type="Proteomes" id="UP000276133"/>
    </source>
</evidence>
<accession>A0A3M7PKW5</accession>
<reference evidence="3 4" key="1">
    <citation type="journal article" date="2018" name="Sci. Rep.">
        <title>Genomic signatures of local adaptation to the degree of environmental predictability in rotifers.</title>
        <authorList>
            <person name="Franch-Gras L."/>
            <person name="Hahn C."/>
            <person name="Garcia-Roger E.M."/>
            <person name="Carmona M.J."/>
            <person name="Serra M."/>
            <person name="Gomez A."/>
        </authorList>
    </citation>
    <scope>NUCLEOTIDE SEQUENCE [LARGE SCALE GENOMIC DNA]</scope>
    <source>
        <strain evidence="3">HYR1</strain>
    </source>
</reference>
<dbReference type="EMBL" id="REGN01010077">
    <property type="protein sequence ID" value="RMZ99742.1"/>
    <property type="molecule type" value="Genomic_DNA"/>
</dbReference>
<sequence length="118" mass="13680">MMITSSTNSSTSSSLSNQLNQTNQMLNQQFNKSIDNNLISTSTTLQQFDTIRKWLSKHHKKLFESEPPSNKALSQFLCHKFESIQVAKEIQDYLSYKGNNKRFKNPFDHLIYNTSDNN</sequence>
<organism evidence="3 4">
    <name type="scientific">Brachionus plicatilis</name>
    <name type="common">Marine rotifer</name>
    <name type="synonym">Brachionus muelleri</name>
    <dbReference type="NCBI Taxonomy" id="10195"/>
    <lineage>
        <taxon>Eukaryota</taxon>
        <taxon>Metazoa</taxon>
        <taxon>Spiralia</taxon>
        <taxon>Gnathifera</taxon>
        <taxon>Rotifera</taxon>
        <taxon>Eurotatoria</taxon>
        <taxon>Monogononta</taxon>
        <taxon>Pseudotrocha</taxon>
        <taxon>Ploima</taxon>
        <taxon>Brachionidae</taxon>
        <taxon>Brachionus</taxon>
    </lineage>
</organism>
<dbReference type="OrthoDB" id="118550at2759"/>
<feature type="domain" description="SMARCC N-terminal" evidence="2">
    <location>
        <begin position="40"/>
        <end position="79"/>
    </location>
</feature>
<keyword evidence="4" id="KW-1185">Reference proteome</keyword>
<gene>
    <name evidence="3" type="ORF">BpHYR1_032124</name>
</gene>
<evidence type="ECO:0000313" key="3">
    <source>
        <dbReference type="EMBL" id="RMZ99742.1"/>
    </source>
</evidence>
<dbReference type="Proteomes" id="UP000276133">
    <property type="component" value="Unassembled WGS sequence"/>
</dbReference>
<dbReference type="AlphaFoldDB" id="A0A3M7PKW5"/>
<feature type="region of interest" description="Disordered" evidence="1">
    <location>
        <begin position="1"/>
        <end position="22"/>
    </location>
</feature>
<name>A0A3M7PKW5_BRAPC</name>
<protein>
    <recommendedName>
        <fullName evidence="2">SMARCC N-terminal domain-containing protein</fullName>
    </recommendedName>
</protein>
<comment type="caution">
    <text evidence="3">The sequence shown here is derived from an EMBL/GenBank/DDBJ whole genome shotgun (WGS) entry which is preliminary data.</text>
</comment>
<evidence type="ECO:0000256" key="1">
    <source>
        <dbReference type="SAM" id="MobiDB-lite"/>
    </source>
</evidence>
<evidence type="ECO:0000259" key="2">
    <source>
        <dbReference type="Pfam" id="PF16496"/>
    </source>
</evidence>
<dbReference type="Pfam" id="PF16496">
    <property type="entry name" value="SWIRM-assoc_2"/>
    <property type="match status" value="1"/>
</dbReference>